<feature type="coiled-coil region" evidence="4">
    <location>
        <begin position="298"/>
        <end position="353"/>
    </location>
</feature>
<accession>A0A0M1LU79</accession>
<dbReference type="InterPro" id="IPR051310">
    <property type="entry name" value="MCP_chemotaxis"/>
</dbReference>
<evidence type="ECO:0000256" key="4">
    <source>
        <dbReference type="SAM" id="Coils"/>
    </source>
</evidence>
<name>A0A0M1LU79_CLOBO</name>
<gene>
    <name evidence="8" type="ORF">EXM65_17960</name>
    <name evidence="9" type="ORF">FC774_15360</name>
    <name evidence="10" type="ORF">FDB51_08195</name>
</gene>
<dbReference type="GO" id="GO:0006935">
    <property type="term" value="P:chemotaxis"/>
    <property type="evidence" value="ECO:0007669"/>
    <property type="project" value="UniProtKB-KW"/>
</dbReference>
<dbReference type="InterPro" id="IPR024478">
    <property type="entry name" value="HlyB_4HB_MCP"/>
</dbReference>
<dbReference type="SUPFAM" id="SSF58104">
    <property type="entry name" value="Methyl-accepting chemotaxis protein (MCP) signaling domain"/>
    <property type="match status" value="1"/>
</dbReference>
<keyword evidence="4" id="KW-0175">Coiled coil</keyword>
<comment type="similarity">
    <text evidence="2">Belongs to the methyl-accepting chemotaxis (MCP) protein family.</text>
</comment>
<evidence type="ECO:0000259" key="7">
    <source>
        <dbReference type="PROSITE" id="PS50885"/>
    </source>
</evidence>
<dbReference type="Pfam" id="PF00015">
    <property type="entry name" value="MCPsignal"/>
    <property type="match status" value="1"/>
</dbReference>
<keyword evidence="5" id="KW-0812">Transmembrane</keyword>
<dbReference type="InterPro" id="IPR003660">
    <property type="entry name" value="HAMP_dom"/>
</dbReference>
<evidence type="ECO:0000256" key="5">
    <source>
        <dbReference type="SAM" id="Phobius"/>
    </source>
</evidence>
<evidence type="ECO:0000313" key="11">
    <source>
        <dbReference type="Proteomes" id="UP000472355"/>
    </source>
</evidence>
<keyword evidence="5" id="KW-1133">Transmembrane helix</keyword>
<dbReference type="EMBL" id="SGKU01000078">
    <property type="protein sequence ID" value="NFA44390.1"/>
    <property type="molecule type" value="Genomic_DNA"/>
</dbReference>
<protein>
    <submittedName>
        <fullName evidence="9">Methyl-accepting chemotaxis protein</fullName>
    </submittedName>
</protein>
<dbReference type="CDD" id="cd11386">
    <property type="entry name" value="MCP_signal"/>
    <property type="match status" value="1"/>
</dbReference>
<keyword evidence="5" id="KW-0472">Membrane</keyword>
<dbReference type="Proteomes" id="UP000472355">
    <property type="component" value="Unassembled WGS sequence"/>
</dbReference>
<comment type="caution">
    <text evidence="9">The sequence shown here is derived from an EMBL/GenBank/DDBJ whole genome shotgun (WGS) entry which is preliminary data.</text>
</comment>
<dbReference type="Proteomes" id="UP000473681">
    <property type="component" value="Unassembled WGS sequence"/>
</dbReference>
<evidence type="ECO:0000313" key="8">
    <source>
        <dbReference type="EMBL" id="NFA44390.1"/>
    </source>
</evidence>
<dbReference type="GO" id="GO:0005886">
    <property type="term" value="C:plasma membrane"/>
    <property type="evidence" value="ECO:0007669"/>
    <property type="project" value="TreeGrafter"/>
</dbReference>
<dbReference type="InterPro" id="IPR004089">
    <property type="entry name" value="MCPsignal_dom"/>
</dbReference>
<reference evidence="12 13" key="2">
    <citation type="submission" date="2019-04" db="EMBL/GenBank/DDBJ databases">
        <title>Genome sequencing of Clostridium botulinum Groups I-IV and Clostridium butyricum.</title>
        <authorList>
            <person name="Brunt J."/>
            <person name="Van Vliet A.H.M."/>
            <person name="Stringer S.C."/>
            <person name="Carter A.T."/>
            <person name="Peck M.W."/>
        </authorList>
    </citation>
    <scope>NUCLEOTIDE SEQUENCE [LARGE SCALE GENOMIC DNA]</scope>
    <source>
        <strain evidence="9 13">1605</strain>
        <strain evidence="10 12">CB-K-33E</strain>
    </source>
</reference>
<evidence type="ECO:0000259" key="6">
    <source>
        <dbReference type="PROSITE" id="PS50111"/>
    </source>
</evidence>
<feature type="transmembrane region" description="Helical" evidence="5">
    <location>
        <begin position="12"/>
        <end position="34"/>
    </location>
</feature>
<feature type="domain" description="Methyl-accepting transducer" evidence="6">
    <location>
        <begin position="269"/>
        <end position="498"/>
    </location>
</feature>
<dbReference type="FunFam" id="1.10.287.950:FF:000001">
    <property type="entry name" value="Methyl-accepting chemotaxis sensory transducer"/>
    <property type="match status" value="1"/>
</dbReference>
<dbReference type="EMBL" id="SWOV01000056">
    <property type="protein sequence ID" value="NFF89231.1"/>
    <property type="molecule type" value="Genomic_DNA"/>
</dbReference>
<evidence type="ECO:0000256" key="3">
    <source>
        <dbReference type="PROSITE-ProRule" id="PRU00284"/>
    </source>
</evidence>
<dbReference type="EMBL" id="SWVK01000009">
    <property type="protein sequence ID" value="NFN35109.1"/>
    <property type="molecule type" value="Genomic_DNA"/>
</dbReference>
<reference evidence="8 11" key="1">
    <citation type="submission" date="2019-02" db="EMBL/GenBank/DDBJ databases">
        <title>Genome sequencing of Clostridium botulinum clinical isolates.</title>
        <authorList>
            <person name="Brunt J."/>
            <person name="Van Vliet A.H.M."/>
            <person name="Stringer S.C."/>
            <person name="Grant K.A."/>
            <person name="Carter A.C."/>
            <person name="Peck M.W."/>
        </authorList>
    </citation>
    <scope>NUCLEOTIDE SEQUENCE [LARGE SCALE GENOMIC DNA]</scope>
    <source>
        <strain evidence="8 11">H113700579</strain>
    </source>
</reference>
<dbReference type="Pfam" id="PF00672">
    <property type="entry name" value="HAMP"/>
    <property type="match status" value="1"/>
</dbReference>
<dbReference type="RefSeq" id="WP_012451632.1">
    <property type="nucleotide sequence ID" value="NZ_CP010520.1"/>
</dbReference>
<dbReference type="SMART" id="SM00283">
    <property type="entry name" value="MA"/>
    <property type="match status" value="1"/>
</dbReference>
<dbReference type="PRINTS" id="PR00260">
    <property type="entry name" value="CHEMTRNSDUCR"/>
</dbReference>
<dbReference type="PROSITE" id="PS50111">
    <property type="entry name" value="CHEMOTAXIS_TRANSDUC_2"/>
    <property type="match status" value="1"/>
</dbReference>
<dbReference type="AlphaFoldDB" id="A0A0M1LU79"/>
<dbReference type="OrthoDB" id="9814363at2"/>
<dbReference type="Proteomes" id="UP000476820">
    <property type="component" value="Unassembled WGS sequence"/>
</dbReference>
<dbReference type="PANTHER" id="PTHR43531">
    <property type="entry name" value="PROTEIN ICFG"/>
    <property type="match status" value="1"/>
</dbReference>
<dbReference type="CDD" id="cd06225">
    <property type="entry name" value="HAMP"/>
    <property type="match status" value="1"/>
</dbReference>
<evidence type="ECO:0000313" key="10">
    <source>
        <dbReference type="EMBL" id="NFN35109.1"/>
    </source>
</evidence>
<evidence type="ECO:0000313" key="12">
    <source>
        <dbReference type="Proteomes" id="UP000473681"/>
    </source>
</evidence>
<dbReference type="InterPro" id="IPR004090">
    <property type="entry name" value="Chemotax_Me-accpt_rcpt"/>
</dbReference>
<dbReference type="PANTHER" id="PTHR43531:SF11">
    <property type="entry name" value="METHYL-ACCEPTING CHEMOTAXIS PROTEIN 3"/>
    <property type="match status" value="1"/>
</dbReference>
<dbReference type="PROSITE" id="PS50885">
    <property type="entry name" value="HAMP"/>
    <property type="match status" value="1"/>
</dbReference>
<proteinExistence type="inferred from homology"/>
<keyword evidence="1" id="KW-0145">Chemotaxis</keyword>
<dbReference type="GO" id="GO:0004888">
    <property type="term" value="F:transmembrane signaling receptor activity"/>
    <property type="evidence" value="ECO:0007669"/>
    <property type="project" value="InterPro"/>
</dbReference>
<evidence type="ECO:0000256" key="1">
    <source>
        <dbReference type="ARBA" id="ARBA00022500"/>
    </source>
</evidence>
<sequence length="518" mass="56978">MNFNNMSISKKLILSFLIITILSNISGAVGLIFLDKTNKNYEYALMNYGFSQGDIGEFGMEVEYTGSLVRDMLITTDQVEFMTIKEKLDDSFETIEEKLPIIKSKSISEKEIEAFNKIEKGLDEYKKVVKDVINLSLSGKSTEALTLFKNNSDSDINTMFKGIYELLDLHIDTGNKLAGELEVLEKISVGISVLFIFIVLGTAVFFIKYLTKIISNPIKDLVKLSEEISSGDLSGKMEIISKDEIGNIYCCFNNILDYLNNIFIKIKDSSTQVACGSQELAASSEELSEGATEQASAVEELSSSMHEINDQVQNTAKDADEVNKIYIELLNNIENSNEQMKSMLSAMNNIEETSKDINNIIKVIEDIASQTNLLALNAAIEAARAGDAGKGFAVVAVEVRDLASQSAQAAKHTTKKIEESIEAVKLGKDIAYNTADNLLEVVKKAKQTFGLVENIGVSSEEQAKAIQEINVAIIQISDIIQSNSATAEQSAAASEALSMQAEDLNRIIEKFKLRNALY</sequence>
<organism evidence="9 13">
    <name type="scientific">Clostridium botulinum</name>
    <dbReference type="NCBI Taxonomy" id="1491"/>
    <lineage>
        <taxon>Bacteria</taxon>
        <taxon>Bacillati</taxon>
        <taxon>Bacillota</taxon>
        <taxon>Clostridia</taxon>
        <taxon>Eubacteriales</taxon>
        <taxon>Clostridiaceae</taxon>
        <taxon>Clostridium</taxon>
    </lineage>
</organism>
<keyword evidence="3" id="KW-0807">Transducer</keyword>
<dbReference type="Gene3D" id="1.10.287.950">
    <property type="entry name" value="Methyl-accepting chemotaxis protein"/>
    <property type="match status" value="1"/>
</dbReference>
<dbReference type="Pfam" id="PF12729">
    <property type="entry name" value="4HB_MCP_1"/>
    <property type="match status" value="1"/>
</dbReference>
<evidence type="ECO:0000256" key="2">
    <source>
        <dbReference type="ARBA" id="ARBA00029447"/>
    </source>
</evidence>
<evidence type="ECO:0000313" key="9">
    <source>
        <dbReference type="EMBL" id="NFF89231.1"/>
    </source>
</evidence>
<feature type="transmembrane region" description="Helical" evidence="5">
    <location>
        <begin position="187"/>
        <end position="210"/>
    </location>
</feature>
<dbReference type="GO" id="GO:0007165">
    <property type="term" value="P:signal transduction"/>
    <property type="evidence" value="ECO:0007669"/>
    <property type="project" value="UniProtKB-KW"/>
</dbReference>
<feature type="domain" description="HAMP" evidence="7">
    <location>
        <begin position="212"/>
        <end position="264"/>
    </location>
</feature>
<evidence type="ECO:0000313" key="13">
    <source>
        <dbReference type="Proteomes" id="UP000476820"/>
    </source>
</evidence>